<keyword evidence="7" id="KW-1185">Reference proteome</keyword>
<dbReference type="PROSITE" id="PS50931">
    <property type="entry name" value="HTH_LYSR"/>
    <property type="match status" value="1"/>
</dbReference>
<dbReference type="SUPFAM" id="SSF53850">
    <property type="entry name" value="Periplasmic binding protein-like II"/>
    <property type="match status" value="1"/>
</dbReference>
<proteinExistence type="inferred from homology"/>
<dbReference type="PANTHER" id="PTHR30126:SF39">
    <property type="entry name" value="HTH-TYPE TRANSCRIPTIONAL REGULATOR CYSL"/>
    <property type="match status" value="1"/>
</dbReference>
<reference evidence="6" key="1">
    <citation type="submission" date="2021-03" db="EMBL/GenBank/DDBJ databases">
        <title>Antimicrobial resistance genes in bacteria isolated from Japanese honey, and their potential for conferring macrolide and lincosamide resistance in the American foulbrood pathogen Paenibacillus larvae.</title>
        <authorList>
            <person name="Okamoto M."/>
            <person name="Kumagai M."/>
            <person name="Kanamori H."/>
            <person name="Takamatsu D."/>
        </authorList>
    </citation>
    <scope>NUCLEOTIDE SEQUENCE</scope>
    <source>
        <strain evidence="6">J2TS6</strain>
    </source>
</reference>
<evidence type="ECO:0000256" key="2">
    <source>
        <dbReference type="ARBA" id="ARBA00023015"/>
    </source>
</evidence>
<dbReference type="InterPro" id="IPR036388">
    <property type="entry name" value="WH-like_DNA-bd_sf"/>
</dbReference>
<comment type="similarity">
    <text evidence="1">Belongs to the LysR transcriptional regulatory family.</text>
</comment>
<evidence type="ECO:0000259" key="5">
    <source>
        <dbReference type="PROSITE" id="PS50931"/>
    </source>
</evidence>
<dbReference type="Proteomes" id="UP000679779">
    <property type="component" value="Unassembled WGS sequence"/>
</dbReference>
<evidence type="ECO:0000256" key="3">
    <source>
        <dbReference type="ARBA" id="ARBA00023125"/>
    </source>
</evidence>
<keyword evidence="4" id="KW-0804">Transcription</keyword>
<name>A0A919XNG8_9BACL</name>
<evidence type="ECO:0000313" key="6">
    <source>
        <dbReference type="EMBL" id="GIO33877.1"/>
    </source>
</evidence>
<dbReference type="GO" id="GO:0000976">
    <property type="term" value="F:transcription cis-regulatory region binding"/>
    <property type="evidence" value="ECO:0007669"/>
    <property type="project" value="TreeGrafter"/>
</dbReference>
<gene>
    <name evidence="6" type="ORF">J2TS6_50180</name>
</gene>
<dbReference type="InterPro" id="IPR005119">
    <property type="entry name" value="LysR_subst-bd"/>
</dbReference>
<dbReference type="AlphaFoldDB" id="A0A919XNG8"/>
<evidence type="ECO:0000313" key="7">
    <source>
        <dbReference type="Proteomes" id="UP000679779"/>
    </source>
</evidence>
<dbReference type="CDD" id="cd08420">
    <property type="entry name" value="PBP2_CysL_like"/>
    <property type="match status" value="1"/>
</dbReference>
<keyword evidence="2" id="KW-0805">Transcription regulation</keyword>
<protein>
    <submittedName>
        <fullName evidence="6">LysR family transcriptional regulator</fullName>
    </submittedName>
</protein>
<dbReference type="FunFam" id="1.10.10.10:FF:000001">
    <property type="entry name" value="LysR family transcriptional regulator"/>
    <property type="match status" value="1"/>
</dbReference>
<accession>A0A919XNG8</accession>
<dbReference type="PRINTS" id="PR00039">
    <property type="entry name" value="HTHLYSR"/>
</dbReference>
<organism evidence="6 7">
    <name type="scientific">Paenibacillus albilobatus</name>
    <dbReference type="NCBI Taxonomy" id="2716884"/>
    <lineage>
        <taxon>Bacteria</taxon>
        <taxon>Bacillati</taxon>
        <taxon>Bacillota</taxon>
        <taxon>Bacilli</taxon>
        <taxon>Bacillales</taxon>
        <taxon>Paenibacillaceae</taxon>
        <taxon>Paenibacillus</taxon>
    </lineage>
</organism>
<dbReference type="RefSeq" id="WP_160043757.1">
    <property type="nucleotide sequence ID" value="NZ_BORQ01000007.1"/>
</dbReference>
<dbReference type="GO" id="GO:0003700">
    <property type="term" value="F:DNA-binding transcription factor activity"/>
    <property type="evidence" value="ECO:0007669"/>
    <property type="project" value="InterPro"/>
</dbReference>
<dbReference type="InterPro" id="IPR000847">
    <property type="entry name" value="LysR_HTH_N"/>
</dbReference>
<dbReference type="Pfam" id="PF00126">
    <property type="entry name" value="HTH_1"/>
    <property type="match status" value="1"/>
</dbReference>
<dbReference type="SUPFAM" id="SSF46785">
    <property type="entry name" value="Winged helix' DNA-binding domain"/>
    <property type="match status" value="1"/>
</dbReference>
<keyword evidence="3" id="KW-0238">DNA-binding</keyword>
<dbReference type="EMBL" id="BORQ01000007">
    <property type="protein sequence ID" value="GIO33877.1"/>
    <property type="molecule type" value="Genomic_DNA"/>
</dbReference>
<dbReference type="Pfam" id="PF03466">
    <property type="entry name" value="LysR_substrate"/>
    <property type="match status" value="1"/>
</dbReference>
<dbReference type="PANTHER" id="PTHR30126">
    <property type="entry name" value="HTH-TYPE TRANSCRIPTIONAL REGULATOR"/>
    <property type="match status" value="1"/>
</dbReference>
<sequence>MITDTLKVFVTVAEQRNFSQAAKLLNLSQPGVSLHIRNLENELGTKLMHRSPKLVKLTEAGEILFGKAQQILALYEEAKEDIHMLRDEVTGALFMGASFTIGEYILPRVLAEYAQQYPLVDVQVHISNTDNILQDIRAGKFHIGLVEGNVEAKDLKVTAFMKDEMVLIAAPDHPIASEKNVDFARLQNQVWVMRETGSGTRAYSDRLIQEGGLAVKRSFVFNSSQGVKEAAACGLGIALLSRWVVRKELESGELKEVPIKGTKISRDLSLLQSKDEPAVMAVLKFIQTLKTNVQSLYADF</sequence>
<dbReference type="InterPro" id="IPR036390">
    <property type="entry name" value="WH_DNA-bd_sf"/>
</dbReference>
<comment type="caution">
    <text evidence="6">The sequence shown here is derived from an EMBL/GenBank/DDBJ whole genome shotgun (WGS) entry which is preliminary data.</text>
</comment>
<feature type="domain" description="HTH lysR-type" evidence="5">
    <location>
        <begin position="1"/>
        <end position="58"/>
    </location>
</feature>
<dbReference type="Gene3D" id="3.40.190.290">
    <property type="match status" value="1"/>
</dbReference>
<dbReference type="Gene3D" id="1.10.10.10">
    <property type="entry name" value="Winged helix-like DNA-binding domain superfamily/Winged helix DNA-binding domain"/>
    <property type="match status" value="1"/>
</dbReference>
<evidence type="ECO:0000256" key="4">
    <source>
        <dbReference type="ARBA" id="ARBA00023163"/>
    </source>
</evidence>
<evidence type="ECO:0000256" key="1">
    <source>
        <dbReference type="ARBA" id="ARBA00009437"/>
    </source>
</evidence>